<dbReference type="InterPro" id="IPR041532">
    <property type="entry name" value="RlmI-like_PUA"/>
</dbReference>
<keyword evidence="5 9" id="KW-0808">Transferase</keyword>
<dbReference type="InterPro" id="IPR036974">
    <property type="entry name" value="PUA_sf"/>
</dbReference>
<keyword evidence="6" id="KW-0949">S-adenosyl-L-methionine</keyword>
<evidence type="ECO:0000256" key="3">
    <source>
        <dbReference type="ARBA" id="ARBA00022552"/>
    </source>
</evidence>
<dbReference type="SUPFAM" id="SSF88697">
    <property type="entry name" value="PUA domain-like"/>
    <property type="match status" value="1"/>
</dbReference>
<dbReference type="Gene3D" id="3.30.750.80">
    <property type="entry name" value="RNA methyltransferase domain (HRMD) like"/>
    <property type="match status" value="1"/>
</dbReference>
<evidence type="ECO:0000256" key="2">
    <source>
        <dbReference type="ARBA" id="ARBA00022490"/>
    </source>
</evidence>
<dbReference type="PROSITE" id="PS50890">
    <property type="entry name" value="PUA"/>
    <property type="match status" value="1"/>
</dbReference>
<dbReference type="EMBL" id="JACEZT010000001">
    <property type="protein sequence ID" value="MBA5635974.1"/>
    <property type="molecule type" value="Genomic_DNA"/>
</dbReference>
<protein>
    <submittedName>
        <fullName evidence="9">SAM-dependent methyltransferase</fullName>
    </submittedName>
</protein>
<dbReference type="GO" id="GO:0003723">
    <property type="term" value="F:RNA binding"/>
    <property type="evidence" value="ECO:0007669"/>
    <property type="project" value="UniProtKB-KW"/>
</dbReference>
<comment type="subcellular location">
    <subcellularLocation>
        <location evidence="1">Cytoplasm</location>
    </subcellularLocation>
</comment>
<comment type="caution">
    <text evidence="9">The sequence shown here is derived from an EMBL/GenBank/DDBJ whole genome shotgun (WGS) entry which is preliminary data.</text>
</comment>
<dbReference type="CDD" id="cd21153">
    <property type="entry name" value="PUA_RlmI"/>
    <property type="match status" value="1"/>
</dbReference>
<evidence type="ECO:0000256" key="4">
    <source>
        <dbReference type="ARBA" id="ARBA00022603"/>
    </source>
</evidence>
<dbReference type="Gene3D" id="2.30.130.10">
    <property type="entry name" value="PUA domain"/>
    <property type="match status" value="1"/>
</dbReference>
<keyword evidence="2" id="KW-0963">Cytoplasm</keyword>
<reference evidence="9 10" key="1">
    <citation type="submission" date="2020-07" db="EMBL/GenBank/DDBJ databases">
        <title>Novel species isolated from subtropical streams in China.</title>
        <authorList>
            <person name="Lu H."/>
        </authorList>
    </citation>
    <scope>NUCLEOTIDE SEQUENCE [LARGE SCALE GENOMIC DNA]</scope>
    <source>
        <strain evidence="9 10">LX20W</strain>
    </source>
</reference>
<accession>A0A7W2EPA9</accession>
<evidence type="ECO:0000256" key="6">
    <source>
        <dbReference type="ARBA" id="ARBA00022691"/>
    </source>
</evidence>
<name>A0A7W2EPA9_9BURK</name>
<dbReference type="GO" id="GO:0006364">
    <property type="term" value="P:rRNA processing"/>
    <property type="evidence" value="ECO:0007669"/>
    <property type="project" value="UniProtKB-KW"/>
</dbReference>
<proteinExistence type="predicted"/>
<dbReference type="Pfam" id="PF17785">
    <property type="entry name" value="PUA_3"/>
    <property type="match status" value="1"/>
</dbReference>
<keyword evidence="7" id="KW-0694">RNA-binding</keyword>
<evidence type="ECO:0000313" key="9">
    <source>
        <dbReference type="EMBL" id="MBA5635974.1"/>
    </source>
</evidence>
<dbReference type="PANTHER" id="PTHR42873:SF1">
    <property type="entry name" value="S-ADENOSYLMETHIONINE-DEPENDENT METHYLTRANSFERASE DOMAIN-CONTAINING PROTEIN"/>
    <property type="match status" value="1"/>
</dbReference>
<keyword evidence="10" id="KW-1185">Reference proteome</keyword>
<sequence length="216" mass="23590">MLIITIKQGKEKSLLAGEPWIYASAIEKVDGKPQEKAKPGSTAIVQSSSRQFLARAAYNAKSQIRARVWSFREDEPIDHALMKRRVKAAVAKRAAGWRQAGATALVPLVLGEEDGLPGLLVDSYGGPSGYLICRFQAGGVDAWKVPIVQALIAETGCPNVYERCEELVRKGEGLPLFSGALAGDAPPDRVEVTDAGQRWQMDLRTGFEYPKTRQPR</sequence>
<evidence type="ECO:0000256" key="5">
    <source>
        <dbReference type="ARBA" id="ARBA00022679"/>
    </source>
</evidence>
<evidence type="ECO:0000256" key="7">
    <source>
        <dbReference type="ARBA" id="ARBA00022884"/>
    </source>
</evidence>
<dbReference type="PANTHER" id="PTHR42873">
    <property type="entry name" value="RIBOSOMAL RNA LARGE SUBUNIT METHYLTRANSFERASE"/>
    <property type="match status" value="1"/>
</dbReference>
<dbReference type="Proteomes" id="UP000534388">
    <property type="component" value="Unassembled WGS sequence"/>
</dbReference>
<dbReference type="AlphaFoldDB" id="A0A7W2EPA9"/>
<dbReference type="InterPro" id="IPR015947">
    <property type="entry name" value="PUA-like_sf"/>
</dbReference>
<organism evidence="9 10">
    <name type="scientific">Rugamonas brunnea</name>
    <dbReference type="NCBI Taxonomy" id="2758569"/>
    <lineage>
        <taxon>Bacteria</taxon>
        <taxon>Pseudomonadati</taxon>
        <taxon>Pseudomonadota</taxon>
        <taxon>Betaproteobacteria</taxon>
        <taxon>Burkholderiales</taxon>
        <taxon>Oxalobacteraceae</taxon>
        <taxon>Telluria group</taxon>
        <taxon>Rugamonas</taxon>
    </lineage>
</organism>
<dbReference type="GO" id="GO:0008168">
    <property type="term" value="F:methyltransferase activity"/>
    <property type="evidence" value="ECO:0007669"/>
    <property type="project" value="UniProtKB-KW"/>
</dbReference>
<evidence type="ECO:0000259" key="8">
    <source>
        <dbReference type="SMART" id="SM00359"/>
    </source>
</evidence>
<evidence type="ECO:0000313" key="10">
    <source>
        <dbReference type="Proteomes" id="UP000534388"/>
    </source>
</evidence>
<gene>
    <name evidence="9" type="ORF">H3H37_02790</name>
</gene>
<feature type="domain" description="PUA" evidence="8">
    <location>
        <begin position="2"/>
        <end position="91"/>
    </location>
</feature>
<dbReference type="SMART" id="SM00359">
    <property type="entry name" value="PUA"/>
    <property type="match status" value="1"/>
</dbReference>
<dbReference type="CDD" id="cd11572">
    <property type="entry name" value="RlmI_M_like"/>
    <property type="match status" value="1"/>
</dbReference>
<evidence type="ECO:0000256" key="1">
    <source>
        <dbReference type="ARBA" id="ARBA00004496"/>
    </source>
</evidence>
<keyword evidence="4 9" id="KW-0489">Methyltransferase</keyword>
<dbReference type="InterPro" id="IPR002478">
    <property type="entry name" value="PUA"/>
</dbReference>
<keyword evidence="3" id="KW-0698">rRNA processing</keyword>
<dbReference type="GO" id="GO:0032259">
    <property type="term" value="P:methylation"/>
    <property type="evidence" value="ECO:0007669"/>
    <property type="project" value="UniProtKB-KW"/>
</dbReference>
<dbReference type="RefSeq" id="WP_182159954.1">
    <property type="nucleotide sequence ID" value="NZ_JACEZT010000001.1"/>
</dbReference>